<evidence type="ECO:0000259" key="1">
    <source>
        <dbReference type="Pfam" id="PF23055"/>
    </source>
</evidence>
<dbReference type="InterPro" id="IPR055469">
    <property type="entry name" value="DUF7041"/>
</dbReference>
<dbReference type="EMBL" id="CACRXK020041837">
    <property type="protein sequence ID" value="CAB4045773.1"/>
    <property type="molecule type" value="Genomic_DNA"/>
</dbReference>
<dbReference type="Proteomes" id="UP001152795">
    <property type="component" value="Unassembled WGS sequence"/>
</dbReference>
<reference evidence="2" key="1">
    <citation type="submission" date="2020-04" db="EMBL/GenBank/DDBJ databases">
        <authorList>
            <person name="Alioto T."/>
            <person name="Alioto T."/>
            <person name="Gomez Garrido J."/>
        </authorList>
    </citation>
    <scope>NUCLEOTIDE SEQUENCE</scope>
    <source>
        <strain evidence="2">A484AB</strain>
    </source>
</reference>
<sequence length="339" mass="37624">MPPKKIDDRVLLDSFENIAERLDSLIKSARTNLAAPCPAETARILSSAILPLANDHKQAYIEWLSSSPACSEEKLFSVKKAHNETAMACDDILIALSIAAGPTTTPPQSETRKERLPKLEFRAFDKAKPKLWFDQLEIVLMSSSIDTSEQKFAALLRLMDDSTSSLLGAITRAKPPTAYEDAKNLLIKEFSLSKYDRVKAYLEASPGPDEKLSMFNARVESIVEDLSLDDFFKFCLLRHAPSAVRLQLSGSNFEKASLADLLKEADSLSQRANLDAQVVGAFQAKGKMDKKVCNFHRKFGKEAHTCTGKTRCVFWSEELRQVGNRPDQKGNDSGKPPRG</sequence>
<protein>
    <recommendedName>
        <fullName evidence="1">DUF7041 domain-containing protein</fullName>
    </recommendedName>
</protein>
<proteinExistence type="predicted"/>
<evidence type="ECO:0000313" key="2">
    <source>
        <dbReference type="EMBL" id="CAB4045773.1"/>
    </source>
</evidence>
<keyword evidence="3" id="KW-1185">Reference proteome</keyword>
<organism evidence="2 3">
    <name type="scientific">Paramuricea clavata</name>
    <name type="common">Red gorgonian</name>
    <name type="synonym">Violescent sea-whip</name>
    <dbReference type="NCBI Taxonomy" id="317549"/>
    <lineage>
        <taxon>Eukaryota</taxon>
        <taxon>Metazoa</taxon>
        <taxon>Cnidaria</taxon>
        <taxon>Anthozoa</taxon>
        <taxon>Octocorallia</taxon>
        <taxon>Malacalcyonacea</taxon>
        <taxon>Plexauridae</taxon>
        <taxon>Paramuricea</taxon>
    </lineage>
</organism>
<dbReference type="AlphaFoldDB" id="A0A6S7LVL6"/>
<gene>
    <name evidence="2" type="ORF">PACLA_8A010679</name>
</gene>
<name>A0A6S7LVL6_PARCT</name>
<accession>A0A6S7LVL6</accession>
<evidence type="ECO:0000313" key="3">
    <source>
        <dbReference type="Proteomes" id="UP001152795"/>
    </source>
</evidence>
<feature type="domain" description="DUF7041" evidence="1">
    <location>
        <begin position="123"/>
        <end position="202"/>
    </location>
</feature>
<dbReference type="Pfam" id="PF23055">
    <property type="entry name" value="DUF7041"/>
    <property type="match status" value="1"/>
</dbReference>
<comment type="caution">
    <text evidence="2">The sequence shown here is derived from an EMBL/GenBank/DDBJ whole genome shotgun (WGS) entry which is preliminary data.</text>
</comment>